<dbReference type="GO" id="GO:0031490">
    <property type="term" value="F:chromatin DNA binding"/>
    <property type="evidence" value="ECO:0007669"/>
    <property type="project" value="TreeGrafter"/>
</dbReference>
<dbReference type="Proteomes" id="UP000318571">
    <property type="component" value="Chromosome 1"/>
</dbReference>
<dbReference type="CDD" id="cd21995">
    <property type="entry name" value="HMG-box_TOX-like"/>
    <property type="match status" value="1"/>
</dbReference>
<feature type="compositionally biased region" description="Low complexity" evidence="5">
    <location>
        <begin position="119"/>
        <end position="130"/>
    </location>
</feature>
<dbReference type="PANTHER" id="PTHR45781">
    <property type="entry name" value="AGAP000281-PA"/>
    <property type="match status" value="1"/>
</dbReference>
<comment type="subcellular location">
    <subcellularLocation>
        <location evidence="1">Nucleus</location>
    </subcellularLocation>
</comment>
<dbReference type="OrthoDB" id="10027956at2759"/>
<dbReference type="EMBL" id="VCGU01000010">
    <property type="protein sequence ID" value="TRY68696.1"/>
    <property type="molecule type" value="Genomic_DNA"/>
</dbReference>
<name>A0A553NTD7_TIGCA</name>
<accession>A0A553NTD7</accession>
<evidence type="ECO:0000313" key="8">
    <source>
        <dbReference type="Proteomes" id="UP000318571"/>
    </source>
</evidence>
<feature type="compositionally biased region" description="Polar residues" evidence="5">
    <location>
        <begin position="490"/>
        <end position="514"/>
    </location>
</feature>
<evidence type="ECO:0000256" key="2">
    <source>
        <dbReference type="ARBA" id="ARBA00023125"/>
    </source>
</evidence>
<evidence type="ECO:0000259" key="6">
    <source>
        <dbReference type="PROSITE" id="PS50118"/>
    </source>
</evidence>
<feature type="compositionally biased region" description="Polar residues" evidence="5">
    <location>
        <begin position="208"/>
        <end position="217"/>
    </location>
</feature>
<evidence type="ECO:0000256" key="5">
    <source>
        <dbReference type="SAM" id="MobiDB-lite"/>
    </source>
</evidence>
<dbReference type="GO" id="GO:0006357">
    <property type="term" value="P:regulation of transcription by RNA polymerase II"/>
    <property type="evidence" value="ECO:0007669"/>
    <property type="project" value="TreeGrafter"/>
</dbReference>
<organism evidence="7 8">
    <name type="scientific">Tigriopus californicus</name>
    <name type="common">Marine copepod</name>
    <dbReference type="NCBI Taxonomy" id="6832"/>
    <lineage>
        <taxon>Eukaryota</taxon>
        <taxon>Metazoa</taxon>
        <taxon>Ecdysozoa</taxon>
        <taxon>Arthropoda</taxon>
        <taxon>Crustacea</taxon>
        <taxon>Multicrustacea</taxon>
        <taxon>Hexanauplia</taxon>
        <taxon>Copepoda</taxon>
        <taxon>Harpacticoida</taxon>
        <taxon>Harpacticidae</taxon>
        <taxon>Tigriopus</taxon>
    </lineage>
</organism>
<feature type="compositionally biased region" description="Basic and acidic residues" evidence="5">
    <location>
        <begin position="64"/>
        <end position="73"/>
    </location>
</feature>
<dbReference type="STRING" id="6832.A0A553NTD7"/>
<comment type="caution">
    <text evidence="7">The sequence shown here is derived from an EMBL/GenBank/DDBJ whole genome shotgun (WGS) entry which is preliminary data.</text>
</comment>
<evidence type="ECO:0000256" key="3">
    <source>
        <dbReference type="ARBA" id="ARBA00023242"/>
    </source>
</evidence>
<dbReference type="Gene3D" id="1.10.30.10">
    <property type="entry name" value="High mobility group box domain"/>
    <property type="match status" value="1"/>
</dbReference>
<feature type="region of interest" description="Disordered" evidence="5">
    <location>
        <begin position="431"/>
        <end position="520"/>
    </location>
</feature>
<dbReference type="InterPro" id="IPR009071">
    <property type="entry name" value="HMG_box_dom"/>
</dbReference>
<dbReference type="GO" id="GO:0005634">
    <property type="term" value="C:nucleus"/>
    <property type="evidence" value="ECO:0007669"/>
    <property type="project" value="UniProtKB-SubCell"/>
</dbReference>
<feature type="compositionally biased region" description="Low complexity" evidence="5">
    <location>
        <begin position="138"/>
        <end position="191"/>
    </location>
</feature>
<feature type="region of interest" description="Disordered" evidence="5">
    <location>
        <begin position="555"/>
        <end position="580"/>
    </location>
</feature>
<dbReference type="InterPro" id="IPR036910">
    <property type="entry name" value="HMG_box_dom_sf"/>
</dbReference>
<feature type="compositionally biased region" description="Basic and acidic residues" evidence="5">
    <location>
        <begin position="218"/>
        <end position="227"/>
    </location>
</feature>
<evidence type="ECO:0000256" key="1">
    <source>
        <dbReference type="ARBA" id="ARBA00004123"/>
    </source>
</evidence>
<feature type="compositionally biased region" description="Low complexity" evidence="5">
    <location>
        <begin position="458"/>
        <end position="472"/>
    </location>
</feature>
<dbReference type="FunFam" id="1.10.30.10:FF:000005">
    <property type="entry name" value="TOX high mobility group box family member 3"/>
    <property type="match status" value="1"/>
</dbReference>
<evidence type="ECO:0000313" key="7">
    <source>
        <dbReference type="EMBL" id="TRY68696.1"/>
    </source>
</evidence>
<keyword evidence="2 4" id="KW-0238">DNA-binding</keyword>
<dbReference type="AlphaFoldDB" id="A0A553NTD7"/>
<dbReference type="PROSITE" id="PS50118">
    <property type="entry name" value="HMG_BOX_2"/>
    <property type="match status" value="1"/>
</dbReference>
<protein>
    <recommendedName>
        <fullName evidence="6">HMG box domain-containing protein</fullName>
    </recommendedName>
</protein>
<feature type="region of interest" description="Disordered" evidence="5">
    <location>
        <begin position="1"/>
        <end position="246"/>
    </location>
</feature>
<dbReference type="InterPro" id="IPR051365">
    <property type="entry name" value="TOX_HMG-box_domain"/>
</dbReference>
<gene>
    <name evidence="7" type="ORF">TCAL_08064</name>
</gene>
<dbReference type="PANTHER" id="PTHR45781:SF1">
    <property type="entry name" value="HMG BOX DOMAIN-CONTAINING PROTEIN"/>
    <property type="match status" value="1"/>
</dbReference>
<dbReference type="OMA" id="QYGNPHP"/>
<feature type="region of interest" description="Disordered" evidence="5">
    <location>
        <begin position="268"/>
        <end position="287"/>
    </location>
</feature>
<proteinExistence type="predicted"/>
<dbReference type="SUPFAM" id="SSF47095">
    <property type="entry name" value="HMG-box"/>
    <property type="match status" value="1"/>
</dbReference>
<dbReference type="SMART" id="SM00398">
    <property type="entry name" value="HMG"/>
    <property type="match status" value="1"/>
</dbReference>
<feature type="compositionally biased region" description="Low complexity" evidence="5">
    <location>
        <begin position="39"/>
        <end position="54"/>
    </location>
</feature>
<sequence length="580" mass="62962">MITSHGYQAHSLHHPGHPHQAQIPPGAHGAAIGGGGPPSSGSLPGYQGFSSSSSSGGGHSGNSVKEESEERDMTSSVRSDSGNGDPFSSAASFGDDDFDIPPINIPPSALEDNPQNQGSHHPGYHYSQQHHQQHQSHHQMQWNQQQTQQHQWGYQHPHMNGYQYPDHHQQQQQPQHYGYSGGYSSMYGQHQPQQQSTHVMPGGPSPVGSHNTPSPQAHSEDGDDHIRNNNVLKRPSPDMYGPHRHMMHMSHAHPGVIPPGHVPVVTAKKPKMSKRKKKRDPNEPQKPVSAYALFFRDRQAAIKVANPNAAFGDVSKIVASMWDGLDPDSKAAYKKRTENAKKEYLKKLAAYRASLVSKGNGDHMYNPYGFAAFADGSSVHKPAGYAGQSADTGYGLGQPIPPRPPMQHLQNMSHQGGVGGAYCNMVHQGIPPSQEVPLGHPQMHNGMIPQHSHHIHNHNPNQSHHPSPNSSNTNLPQRSPHLMNPKVSGAASSPGTPLINPSTTDSGRLGTTLQCGRPGCNNLVQRSRDGWNNEYCSNECVVGQCREVYTHWSGSTSNGDGSDHNHPPPPPSSTPYQSVK</sequence>
<keyword evidence="3 4" id="KW-0539">Nucleus</keyword>
<evidence type="ECO:0000256" key="4">
    <source>
        <dbReference type="PROSITE-ProRule" id="PRU00267"/>
    </source>
</evidence>
<feature type="domain" description="HMG box" evidence="6">
    <location>
        <begin position="284"/>
        <end position="352"/>
    </location>
</feature>
<dbReference type="Pfam" id="PF00505">
    <property type="entry name" value="HMG_box"/>
    <property type="match status" value="1"/>
</dbReference>
<feature type="compositionally biased region" description="Basic residues" evidence="5">
    <location>
        <begin position="268"/>
        <end position="279"/>
    </location>
</feature>
<feature type="DNA-binding region" description="HMG box" evidence="4">
    <location>
        <begin position="284"/>
        <end position="352"/>
    </location>
</feature>
<reference evidence="7 8" key="1">
    <citation type="journal article" date="2018" name="Nat. Ecol. Evol.">
        <title>Genomic signatures of mitonuclear coevolution across populations of Tigriopus californicus.</title>
        <authorList>
            <person name="Barreto F.S."/>
            <person name="Watson E.T."/>
            <person name="Lima T.G."/>
            <person name="Willett C.S."/>
            <person name="Edmands S."/>
            <person name="Li W."/>
            <person name="Burton R.S."/>
        </authorList>
    </citation>
    <scope>NUCLEOTIDE SEQUENCE [LARGE SCALE GENOMIC DNA]</scope>
    <source>
        <strain evidence="7 8">San Diego</strain>
    </source>
</reference>
<keyword evidence="8" id="KW-1185">Reference proteome</keyword>